<keyword evidence="2" id="KW-1185">Reference proteome</keyword>
<reference evidence="1 2" key="1">
    <citation type="journal article" date="2011" name="PLoS Pathog.">
        <title>Dynamic evolution of pathogenicity revealed by sequencing and comparative genomics of 19 Pseudomonas syringae isolates.</title>
        <authorList>
            <person name="Baltrus D.A."/>
            <person name="Nishimura M.T."/>
            <person name="Romanchuk A."/>
            <person name="Chang J.H."/>
            <person name="Mukhtar M.S."/>
            <person name="Cherkis K."/>
            <person name="Roach J."/>
            <person name="Grant S.R."/>
            <person name="Jones C.D."/>
            <person name="Dangl J.L."/>
        </authorList>
    </citation>
    <scope>NUCLEOTIDE SEQUENCE [LARGE SCALE GENOMIC DNA]</scope>
    <source>
        <strain evidence="1 2">1704B</strain>
    </source>
</reference>
<comment type="caution">
    <text evidence="1">The sequence shown here is derived from an EMBL/GenBank/DDBJ whole genome shotgun (WGS) entry which is preliminary data.</text>
</comment>
<proteinExistence type="predicted"/>
<protein>
    <submittedName>
        <fullName evidence="1">Uncharacterized protein</fullName>
    </submittedName>
</protein>
<feature type="non-terminal residue" evidence="1">
    <location>
        <position position="1"/>
    </location>
</feature>
<gene>
    <name evidence="1" type="ORF">PSYPI_42430</name>
</gene>
<dbReference type="HOGENOM" id="CLU_3055224_0_0_6"/>
<name>F3GNH0_PSESJ</name>
<sequence length="53" mass="5661">TSARNVCLFADGLGYQSAVVTFRLYAQLELTSESVGTQMICTAACKNSHFASV</sequence>
<dbReference type="Proteomes" id="UP000004986">
    <property type="component" value="Unassembled WGS sequence"/>
</dbReference>
<evidence type="ECO:0000313" key="1">
    <source>
        <dbReference type="EMBL" id="EGH48623.1"/>
    </source>
</evidence>
<dbReference type="AlphaFoldDB" id="F3GNH0"/>
<dbReference type="EMBL" id="AEAI01003308">
    <property type="protein sequence ID" value="EGH48623.1"/>
    <property type="molecule type" value="Genomic_DNA"/>
</dbReference>
<organism evidence="1 2">
    <name type="scientific">Pseudomonas syringae pv. pisi str. 1704B</name>
    <dbReference type="NCBI Taxonomy" id="629263"/>
    <lineage>
        <taxon>Bacteria</taxon>
        <taxon>Pseudomonadati</taxon>
        <taxon>Pseudomonadota</taxon>
        <taxon>Gammaproteobacteria</taxon>
        <taxon>Pseudomonadales</taxon>
        <taxon>Pseudomonadaceae</taxon>
        <taxon>Pseudomonas</taxon>
        <taxon>Pseudomonas syringae</taxon>
    </lineage>
</organism>
<accession>F3GNH0</accession>
<evidence type="ECO:0000313" key="2">
    <source>
        <dbReference type="Proteomes" id="UP000004986"/>
    </source>
</evidence>